<dbReference type="PANTHER" id="PTHR47959">
    <property type="entry name" value="ATP-DEPENDENT RNA HELICASE RHLE-RELATED"/>
    <property type="match status" value="1"/>
</dbReference>
<dbReference type="InterPro" id="IPR050079">
    <property type="entry name" value="DEAD_box_RNA_helicase"/>
</dbReference>
<feature type="domain" description="Helicase ATP-binding" evidence="11">
    <location>
        <begin position="45"/>
        <end position="223"/>
    </location>
</feature>
<dbReference type="SMART" id="SM00490">
    <property type="entry name" value="HELICc"/>
    <property type="match status" value="1"/>
</dbReference>
<evidence type="ECO:0000256" key="4">
    <source>
        <dbReference type="ARBA" id="ARBA00022806"/>
    </source>
</evidence>
<evidence type="ECO:0000259" key="12">
    <source>
        <dbReference type="PROSITE" id="PS51194"/>
    </source>
</evidence>
<sequence>MASERPSTSAASHIQFHELEIDDRILKAIAKLGWEEPTAIQEKAIPLLLNGKDVLMRGRTGSGKTGAFAIPLIQKIIMSSQAENAEGVKALIIAPSKELCNQIHSHILQLTCKCSRDVSCVDISPQVDASIQKPLLLENPHIIVATPVRALLHLKSNNLSLKKSLEMLVIDEADLMFSLGYENDVKDVLKYLPKVYQAVLASATISEEVISLKKLILHNAVILKLEEPNLAPLSQLTHYYLNAEEEEKAIILYTLLKLSLISGKIIVFVNSVDRCYKLKLFLEQFGILSCVLNSELPASSRCHAISQFNEDVYKILIASDEKSMEGENNKNRKEAKKSGKRKKDKESGVARGIDFQYVTSVINYDFPLDTAAYVHRAGRTARGTNKGVVLSFVNLREQPLKDEAESYIREGLRETNEIFQQYKFNLEEVEGFRYRAKDAWRAVTRIAVREARLKEIKQEIFNSKKLKRYFEENPKDLLSLRHDKALHTVKVSDHLADVPDYIVPSSLKEVVSTKIDKKNPKEKFKLKQGKNRAFRKYVAKKKDPLKGMEFTGFDEFEKSKL</sequence>
<evidence type="ECO:0000313" key="14">
    <source>
        <dbReference type="EMBL" id="KAK7574293.1"/>
    </source>
</evidence>
<dbReference type="Pfam" id="PF00270">
    <property type="entry name" value="DEAD"/>
    <property type="match status" value="1"/>
</dbReference>
<dbReference type="GO" id="GO:0016787">
    <property type="term" value="F:hydrolase activity"/>
    <property type="evidence" value="ECO:0007669"/>
    <property type="project" value="UniProtKB-KW"/>
</dbReference>
<comment type="similarity">
    <text evidence="7">Belongs to the DEAD box helicase family. DDX56/DBP9 subfamily.</text>
</comment>
<dbReference type="CDD" id="cd18787">
    <property type="entry name" value="SF2_C_DEAD"/>
    <property type="match status" value="1"/>
</dbReference>
<dbReference type="Gene3D" id="3.40.50.300">
    <property type="entry name" value="P-loop containing nucleotide triphosphate hydrolases"/>
    <property type="match status" value="2"/>
</dbReference>
<comment type="catalytic activity">
    <reaction evidence="8">
        <text>ATP + H2O = ADP + phosphate + H(+)</text>
        <dbReference type="Rhea" id="RHEA:13065"/>
        <dbReference type="ChEBI" id="CHEBI:15377"/>
        <dbReference type="ChEBI" id="CHEBI:15378"/>
        <dbReference type="ChEBI" id="CHEBI:30616"/>
        <dbReference type="ChEBI" id="CHEBI:43474"/>
        <dbReference type="ChEBI" id="CHEBI:456216"/>
        <dbReference type="EC" id="3.6.4.13"/>
    </reaction>
</comment>
<dbReference type="SUPFAM" id="SSF52540">
    <property type="entry name" value="P-loop containing nucleoside triphosphate hydrolases"/>
    <property type="match status" value="2"/>
</dbReference>
<dbReference type="InterPro" id="IPR001650">
    <property type="entry name" value="Helicase_C-like"/>
</dbReference>
<evidence type="ECO:0000259" key="13">
    <source>
        <dbReference type="PROSITE" id="PS51195"/>
    </source>
</evidence>
<reference evidence="14 15" key="1">
    <citation type="submission" date="2024-03" db="EMBL/GenBank/DDBJ databases">
        <title>Adaptation during the transition from Ophiocordyceps entomopathogen to insect associate is accompanied by gene loss and intensified selection.</title>
        <authorList>
            <person name="Ward C.M."/>
            <person name="Onetto C.A."/>
            <person name="Borneman A.R."/>
        </authorList>
    </citation>
    <scope>NUCLEOTIDE SEQUENCE [LARGE SCALE GENOMIC DNA]</scope>
    <source>
        <strain evidence="14">AWRI1</strain>
        <tissue evidence="14">Single Adult Female</tissue>
    </source>
</reference>
<dbReference type="PROSITE" id="PS51192">
    <property type="entry name" value="HELICASE_ATP_BIND_1"/>
    <property type="match status" value="1"/>
</dbReference>
<dbReference type="InterPro" id="IPR011545">
    <property type="entry name" value="DEAD/DEAH_box_helicase_dom"/>
</dbReference>
<proteinExistence type="inferred from homology"/>
<dbReference type="PROSITE" id="PS51194">
    <property type="entry name" value="HELICASE_CTER"/>
    <property type="match status" value="1"/>
</dbReference>
<keyword evidence="4" id="KW-0347">Helicase</keyword>
<dbReference type="EC" id="3.6.4.13" evidence="1"/>
<protein>
    <recommendedName>
        <fullName evidence="1">RNA helicase</fullName>
        <ecNumber evidence="1">3.6.4.13</ecNumber>
    </recommendedName>
</protein>
<dbReference type="GO" id="GO:0003724">
    <property type="term" value="F:RNA helicase activity"/>
    <property type="evidence" value="ECO:0007669"/>
    <property type="project" value="UniProtKB-EC"/>
</dbReference>
<feature type="compositionally biased region" description="Basic residues" evidence="10">
    <location>
        <begin position="333"/>
        <end position="343"/>
    </location>
</feature>
<keyword evidence="3" id="KW-0378">Hydrolase</keyword>
<dbReference type="AlphaFoldDB" id="A0AAN9T9G3"/>
<evidence type="ECO:0000256" key="2">
    <source>
        <dbReference type="ARBA" id="ARBA00022741"/>
    </source>
</evidence>
<accession>A0AAN9T9G3</accession>
<feature type="domain" description="Helicase C-terminal" evidence="12">
    <location>
        <begin position="235"/>
        <end position="430"/>
    </location>
</feature>
<evidence type="ECO:0000256" key="7">
    <source>
        <dbReference type="ARBA" id="ARBA00038041"/>
    </source>
</evidence>
<dbReference type="CDD" id="cd17961">
    <property type="entry name" value="DEADc_DDX56"/>
    <property type="match status" value="1"/>
</dbReference>
<dbReference type="InterPro" id="IPR014001">
    <property type="entry name" value="Helicase_ATP-bd"/>
</dbReference>
<gene>
    <name evidence="14" type="ORF">V9T40_011484</name>
</gene>
<dbReference type="EMBL" id="JBBCAQ010000037">
    <property type="protein sequence ID" value="KAK7574293.1"/>
    <property type="molecule type" value="Genomic_DNA"/>
</dbReference>
<evidence type="ECO:0000256" key="6">
    <source>
        <dbReference type="ARBA" id="ARBA00022884"/>
    </source>
</evidence>
<evidence type="ECO:0000256" key="9">
    <source>
        <dbReference type="PROSITE-ProRule" id="PRU00552"/>
    </source>
</evidence>
<dbReference type="PROSITE" id="PS51195">
    <property type="entry name" value="Q_MOTIF"/>
    <property type="match status" value="1"/>
</dbReference>
<dbReference type="Pfam" id="PF00271">
    <property type="entry name" value="Helicase_C"/>
    <property type="match status" value="1"/>
</dbReference>
<dbReference type="PANTHER" id="PTHR47959:SF21">
    <property type="entry name" value="DEAD-BOX HELICASE 56"/>
    <property type="match status" value="1"/>
</dbReference>
<feature type="domain" description="DEAD-box RNA helicase Q" evidence="13">
    <location>
        <begin position="14"/>
        <end position="42"/>
    </location>
</feature>
<dbReference type="InterPro" id="IPR014014">
    <property type="entry name" value="RNA_helicase_DEAD_Q_motif"/>
</dbReference>
<evidence type="ECO:0000256" key="3">
    <source>
        <dbReference type="ARBA" id="ARBA00022801"/>
    </source>
</evidence>
<dbReference type="SMART" id="SM00487">
    <property type="entry name" value="DEXDc"/>
    <property type="match status" value="1"/>
</dbReference>
<dbReference type="GO" id="GO:0005524">
    <property type="term" value="F:ATP binding"/>
    <property type="evidence" value="ECO:0007669"/>
    <property type="project" value="UniProtKB-KW"/>
</dbReference>
<evidence type="ECO:0000313" key="15">
    <source>
        <dbReference type="Proteomes" id="UP001367676"/>
    </source>
</evidence>
<dbReference type="InterPro" id="IPR027417">
    <property type="entry name" value="P-loop_NTPase"/>
</dbReference>
<dbReference type="GO" id="GO:0003723">
    <property type="term" value="F:RNA binding"/>
    <property type="evidence" value="ECO:0007669"/>
    <property type="project" value="UniProtKB-KW"/>
</dbReference>
<evidence type="ECO:0000256" key="5">
    <source>
        <dbReference type="ARBA" id="ARBA00022840"/>
    </source>
</evidence>
<evidence type="ECO:0000256" key="1">
    <source>
        <dbReference type="ARBA" id="ARBA00012552"/>
    </source>
</evidence>
<name>A0AAN9T9G3_9HEMI</name>
<organism evidence="14 15">
    <name type="scientific">Parthenolecanium corni</name>
    <dbReference type="NCBI Taxonomy" id="536013"/>
    <lineage>
        <taxon>Eukaryota</taxon>
        <taxon>Metazoa</taxon>
        <taxon>Ecdysozoa</taxon>
        <taxon>Arthropoda</taxon>
        <taxon>Hexapoda</taxon>
        <taxon>Insecta</taxon>
        <taxon>Pterygota</taxon>
        <taxon>Neoptera</taxon>
        <taxon>Paraneoptera</taxon>
        <taxon>Hemiptera</taxon>
        <taxon>Sternorrhyncha</taxon>
        <taxon>Coccoidea</taxon>
        <taxon>Coccidae</taxon>
        <taxon>Parthenolecanium</taxon>
    </lineage>
</organism>
<evidence type="ECO:0000259" key="11">
    <source>
        <dbReference type="PROSITE" id="PS51192"/>
    </source>
</evidence>
<evidence type="ECO:0000256" key="8">
    <source>
        <dbReference type="ARBA" id="ARBA00047984"/>
    </source>
</evidence>
<comment type="caution">
    <text evidence="14">The sequence shown here is derived from an EMBL/GenBank/DDBJ whole genome shotgun (WGS) entry which is preliminary data.</text>
</comment>
<keyword evidence="15" id="KW-1185">Reference proteome</keyword>
<dbReference type="GO" id="GO:0005829">
    <property type="term" value="C:cytosol"/>
    <property type="evidence" value="ECO:0007669"/>
    <property type="project" value="TreeGrafter"/>
</dbReference>
<feature type="short sequence motif" description="Q motif" evidence="9">
    <location>
        <begin position="14"/>
        <end position="42"/>
    </location>
</feature>
<evidence type="ECO:0000256" key="10">
    <source>
        <dbReference type="SAM" id="MobiDB-lite"/>
    </source>
</evidence>
<dbReference type="Proteomes" id="UP001367676">
    <property type="component" value="Unassembled WGS sequence"/>
</dbReference>
<keyword evidence="6" id="KW-0694">RNA-binding</keyword>
<feature type="region of interest" description="Disordered" evidence="10">
    <location>
        <begin position="324"/>
        <end position="345"/>
    </location>
</feature>
<keyword evidence="5" id="KW-0067">ATP-binding</keyword>
<keyword evidence="2" id="KW-0547">Nucleotide-binding</keyword>